<gene>
    <name evidence="2" type="ORF">IEE83_09495</name>
</gene>
<feature type="transmembrane region" description="Helical" evidence="1">
    <location>
        <begin position="121"/>
        <end position="138"/>
    </location>
</feature>
<reference evidence="3" key="1">
    <citation type="submission" date="2023-07" db="EMBL/GenBank/DDBJ databases">
        <title>Dyadobacter sp. nov 'subterranea' isolated from contaminted grondwater.</title>
        <authorList>
            <person name="Szabo I."/>
            <person name="Al-Omari J."/>
            <person name="Szerdahelyi S.G."/>
            <person name="Rado J."/>
        </authorList>
    </citation>
    <scope>NUCLEOTIDE SEQUENCE [LARGE SCALE GENOMIC DNA]</scope>
    <source>
        <strain evidence="3">UP-52</strain>
    </source>
</reference>
<accession>A0ABR9W9E2</accession>
<protein>
    <submittedName>
        <fullName evidence="2">Uncharacterized protein</fullName>
    </submittedName>
</protein>
<sequence>MDIGKLIKRILSLFKSNSALWQGVPLINIYCLRLLYTLMFLVLGKDVWTYIFTHTGGWEPNKAMAFSVWASFSLLAFLGILQPLKLLPILLLEIVYKLIWLILVAYPLWLSGNLEGSSAEGMTAAFAWVLLPILFVPWKHAFKTYVLPEKRDYSI</sequence>
<keyword evidence="1" id="KW-0812">Transmembrane</keyword>
<keyword evidence="3" id="KW-1185">Reference proteome</keyword>
<name>A0ABR9W9E2_9BACT</name>
<keyword evidence="1" id="KW-0472">Membrane</keyword>
<dbReference type="Proteomes" id="UP000634134">
    <property type="component" value="Unassembled WGS sequence"/>
</dbReference>
<feature type="transmembrane region" description="Helical" evidence="1">
    <location>
        <begin position="88"/>
        <end position="109"/>
    </location>
</feature>
<keyword evidence="1" id="KW-1133">Transmembrane helix</keyword>
<evidence type="ECO:0000256" key="1">
    <source>
        <dbReference type="SAM" id="Phobius"/>
    </source>
</evidence>
<proteinExistence type="predicted"/>
<evidence type="ECO:0000313" key="3">
    <source>
        <dbReference type="Proteomes" id="UP000634134"/>
    </source>
</evidence>
<comment type="caution">
    <text evidence="2">The sequence shown here is derived from an EMBL/GenBank/DDBJ whole genome shotgun (WGS) entry which is preliminary data.</text>
</comment>
<feature type="transmembrane region" description="Helical" evidence="1">
    <location>
        <begin position="20"/>
        <end position="43"/>
    </location>
</feature>
<dbReference type="EMBL" id="JACYGY010000001">
    <property type="protein sequence ID" value="MBE9462113.1"/>
    <property type="molecule type" value="Genomic_DNA"/>
</dbReference>
<dbReference type="RefSeq" id="WP_194120338.1">
    <property type="nucleotide sequence ID" value="NZ_JACYGY010000001.1"/>
</dbReference>
<evidence type="ECO:0000313" key="2">
    <source>
        <dbReference type="EMBL" id="MBE9462113.1"/>
    </source>
</evidence>
<feature type="transmembrane region" description="Helical" evidence="1">
    <location>
        <begin position="63"/>
        <end position="81"/>
    </location>
</feature>
<organism evidence="2 3">
    <name type="scientific">Dyadobacter subterraneus</name>
    <dbReference type="NCBI Taxonomy" id="2773304"/>
    <lineage>
        <taxon>Bacteria</taxon>
        <taxon>Pseudomonadati</taxon>
        <taxon>Bacteroidota</taxon>
        <taxon>Cytophagia</taxon>
        <taxon>Cytophagales</taxon>
        <taxon>Spirosomataceae</taxon>
        <taxon>Dyadobacter</taxon>
    </lineage>
</organism>